<dbReference type="EMBL" id="CAICTM010002528">
    <property type="protein sequence ID" value="CAB9529526.1"/>
    <property type="molecule type" value="Genomic_DNA"/>
</dbReference>
<organism evidence="2 3">
    <name type="scientific">Seminavis robusta</name>
    <dbReference type="NCBI Taxonomy" id="568900"/>
    <lineage>
        <taxon>Eukaryota</taxon>
        <taxon>Sar</taxon>
        <taxon>Stramenopiles</taxon>
        <taxon>Ochrophyta</taxon>
        <taxon>Bacillariophyta</taxon>
        <taxon>Bacillariophyceae</taxon>
        <taxon>Bacillariophycidae</taxon>
        <taxon>Naviculales</taxon>
        <taxon>Naviculaceae</taxon>
        <taxon>Seminavis</taxon>
    </lineage>
</organism>
<feature type="non-terminal residue" evidence="2">
    <location>
        <position position="1"/>
    </location>
</feature>
<dbReference type="Proteomes" id="UP001153069">
    <property type="component" value="Unassembled WGS sequence"/>
</dbReference>
<protein>
    <submittedName>
        <fullName evidence="2">Uncharacterized protein</fullName>
    </submittedName>
</protein>
<name>A0A9N8HXK9_9STRA</name>
<gene>
    <name evidence="2" type="ORF">SEMRO_2530_G330410.1</name>
</gene>
<evidence type="ECO:0000313" key="3">
    <source>
        <dbReference type="Proteomes" id="UP001153069"/>
    </source>
</evidence>
<keyword evidence="3" id="KW-1185">Reference proteome</keyword>
<accession>A0A9N8HXK9</accession>
<comment type="caution">
    <text evidence="2">The sequence shown here is derived from an EMBL/GenBank/DDBJ whole genome shotgun (WGS) entry which is preliminary data.</text>
</comment>
<evidence type="ECO:0000256" key="1">
    <source>
        <dbReference type="SAM" id="MobiDB-lite"/>
    </source>
</evidence>
<feature type="region of interest" description="Disordered" evidence="1">
    <location>
        <begin position="39"/>
        <end position="67"/>
    </location>
</feature>
<sequence length="67" mass="6852">DVGTLLQDPAVNKLLTMLTNQPGLFTQVANSAAAVADTSAASNNDDSVSDTSVVEVVPPLQEGPQDN</sequence>
<evidence type="ECO:0000313" key="2">
    <source>
        <dbReference type="EMBL" id="CAB9529526.1"/>
    </source>
</evidence>
<feature type="compositionally biased region" description="Low complexity" evidence="1">
    <location>
        <begin position="39"/>
        <end position="57"/>
    </location>
</feature>
<reference evidence="2" key="1">
    <citation type="submission" date="2020-06" db="EMBL/GenBank/DDBJ databases">
        <authorList>
            <consortium name="Plant Systems Biology data submission"/>
        </authorList>
    </citation>
    <scope>NUCLEOTIDE SEQUENCE</scope>
    <source>
        <strain evidence="2">D6</strain>
    </source>
</reference>
<dbReference type="AlphaFoldDB" id="A0A9N8HXK9"/>
<proteinExistence type="predicted"/>